<dbReference type="AlphaFoldDB" id="A0A1G9W949"/>
<dbReference type="Proteomes" id="UP000199759">
    <property type="component" value="Unassembled WGS sequence"/>
</dbReference>
<proteinExistence type="predicted"/>
<sequence>MALRFVEAFGAACNHIAEWPETGSSRFGADLGLPGLRHWRIEGFPYAVFYIAHADQIDIWRVLHLGSDIPAWMIDP</sequence>
<keyword evidence="3" id="KW-1185">Reference proteome</keyword>
<evidence type="ECO:0000313" key="3">
    <source>
        <dbReference type="Proteomes" id="UP000199759"/>
    </source>
</evidence>
<name>A0A1G9W949_9PROT</name>
<protein>
    <submittedName>
        <fullName evidence="2">ParE toxin of type II toxin-antitoxin system, parDE</fullName>
    </submittedName>
</protein>
<reference evidence="2 3" key="1">
    <citation type="submission" date="2016-10" db="EMBL/GenBank/DDBJ databases">
        <authorList>
            <person name="de Groot N.N."/>
        </authorList>
    </citation>
    <scope>NUCLEOTIDE SEQUENCE [LARGE SCALE GENOMIC DNA]</scope>
    <source>
        <strain evidence="2 3">DSM 16077</strain>
    </source>
</reference>
<organism evidence="2 3">
    <name type="scientific">Maricaulis salignorans</name>
    <dbReference type="NCBI Taxonomy" id="144026"/>
    <lineage>
        <taxon>Bacteria</taxon>
        <taxon>Pseudomonadati</taxon>
        <taxon>Pseudomonadota</taxon>
        <taxon>Alphaproteobacteria</taxon>
        <taxon>Maricaulales</taxon>
        <taxon>Maricaulaceae</taxon>
        <taxon>Maricaulis</taxon>
    </lineage>
</organism>
<keyword evidence="1" id="KW-1277">Toxin-antitoxin system</keyword>
<dbReference type="Pfam" id="PF05016">
    <property type="entry name" value="ParE_toxin"/>
    <property type="match status" value="1"/>
</dbReference>
<evidence type="ECO:0000313" key="2">
    <source>
        <dbReference type="EMBL" id="SDM81030.1"/>
    </source>
</evidence>
<dbReference type="InterPro" id="IPR035093">
    <property type="entry name" value="RelE/ParE_toxin_dom_sf"/>
</dbReference>
<dbReference type="InterPro" id="IPR007712">
    <property type="entry name" value="RelE/ParE_toxin"/>
</dbReference>
<evidence type="ECO:0000256" key="1">
    <source>
        <dbReference type="ARBA" id="ARBA00022649"/>
    </source>
</evidence>
<dbReference type="EMBL" id="FNHG01000023">
    <property type="protein sequence ID" value="SDM81030.1"/>
    <property type="molecule type" value="Genomic_DNA"/>
</dbReference>
<gene>
    <name evidence="2" type="ORF">SAMN04488568_12324</name>
</gene>
<dbReference type="STRING" id="144026.SAMN04488568_12324"/>
<dbReference type="Gene3D" id="3.30.2310.20">
    <property type="entry name" value="RelE-like"/>
    <property type="match status" value="1"/>
</dbReference>
<accession>A0A1G9W949</accession>